<keyword evidence="4" id="KW-0106">Calcium</keyword>
<dbReference type="InterPro" id="IPR018502">
    <property type="entry name" value="Annexin_repeat"/>
</dbReference>
<dbReference type="GO" id="GO:0005509">
    <property type="term" value="F:calcium ion binding"/>
    <property type="evidence" value="ECO:0007669"/>
    <property type="project" value="InterPro"/>
</dbReference>
<dbReference type="PROSITE" id="PS51897">
    <property type="entry name" value="ANNEXIN_2"/>
    <property type="match status" value="3"/>
</dbReference>
<keyword evidence="3 4" id="KW-0041">Annexin</keyword>
<dbReference type="PROSITE" id="PS00223">
    <property type="entry name" value="ANNEXIN_1"/>
    <property type="match status" value="1"/>
</dbReference>
<comment type="domain">
    <text evidence="4">A pair of annexin repeats may form one binding site for calcium and phospholipid.</text>
</comment>
<evidence type="ECO:0000313" key="6">
    <source>
        <dbReference type="Proteomes" id="UP001292094"/>
    </source>
</evidence>
<evidence type="ECO:0000256" key="3">
    <source>
        <dbReference type="ARBA" id="ARBA00023216"/>
    </source>
</evidence>
<dbReference type="AlphaFoldDB" id="A0AAE1NMF7"/>
<keyword evidence="4" id="KW-0111">Calcium/phospholipid-binding</keyword>
<evidence type="ECO:0000256" key="4">
    <source>
        <dbReference type="RuleBase" id="RU003540"/>
    </source>
</evidence>
<name>A0AAE1NMF7_9EUCA</name>
<dbReference type="GO" id="GO:0005886">
    <property type="term" value="C:plasma membrane"/>
    <property type="evidence" value="ECO:0007669"/>
    <property type="project" value="TreeGrafter"/>
</dbReference>
<dbReference type="GO" id="GO:0005544">
    <property type="term" value="F:calcium-dependent phospholipid binding"/>
    <property type="evidence" value="ECO:0007669"/>
    <property type="project" value="UniProtKB-KW"/>
</dbReference>
<dbReference type="GO" id="GO:0005737">
    <property type="term" value="C:cytoplasm"/>
    <property type="evidence" value="ECO:0007669"/>
    <property type="project" value="TreeGrafter"/>
</dbReference>
<sequence length="312" mass="35129">MAEHHNPTVKPRPNLNPSLEVETLKKAMKGMGTDEAAIIKVLVGCTSNQRHIIHQQYDNTFSRDLIKDLKKELRGNFEDVILALMRPRVEYLSRELHQALEHKKGLVLVEILCTHDNATLKAIKSSYNKEHDDGMEDDLRKKLSGVFEAVMVGMAAALRSDYFNPDDSQIIAHKLYNGGNGLITGELVTAFSTLSFKQLHGVFVNYYQLAGRTLGETIEHEYKAEEKNNLKHVFKCLQNRAAFFAESLHNSLAGMGTKDQDLIRLIVSRSEVDLGDIKNEYLTLYSKTLEADIKADTSGDYKKVLLALLDPN</sequence>
<dbReference type="PANTHER" id="PTHR10502:SF102">
    <property type="entry name" value="ANNEXIN B11"/>
    <property type="match status" value="1"/>
</dbReference>
<dbReference type="GO" id="GO:0005634">
    <property type="term" value="C:nucleus"/>
    <property type="evidence" value="ECO:0007669"/>
    <property type="project" value="TreeGrafter"/>
</dbReference>
<dbReference type="GO" id="GO:0001786">
    <property type="term" value="F:phosphatidylserine binding"/>
    <property type="evidence" value="ECO:0007669"/>
    <property type="project" value="TreeGrafter"/>
</dbReference>
<evidence type="ECO:0000256" key="1">
    <source>
        <dbReference type="ARBA" id="ARBA00007831"/>
    </source>
</evidence>
<dbReference type="GO" id="GO:0012506">
    <property type="term" value="C:vesicle membrane"/>
    <property type="evidence" value="ECO:0007669"/>
    <property type="project" value="TreeGrafter"/>
</dbReference>
<gene>
    <name evidence="5" type="ORF">Pmani_035419</name>
</gene>
<dbReference type="PRINTS" id="PR00196">
    <property type="entry name" value="ANNEXIN"/>
</dbReference>
<dbReference type="PANTHER" id="PTHR10502">
    <property type="entry name" value="ANNEXIN"/>
    <property type="match status" value="1"/>
</dbReference>
<dbReference type="FunFam" id="1.10.220.10:FF:000001">
    <property type="entry name" value="Annexin"/>
    <property type="match status" value="1"/>
</dbReference>
<dbReference type="Gene3D" id="1.10.220.10">
    <property type="entry name" value="Annexin"/>
    <property type="match status" value="3"/>
</dbReference>
<reference evidence="5" key="1">
    <citation type="submission" date="2023-11" db="EMBL/GenBank/DDBJ databases">
        <title>Genome assemblies of two species of porcelain crab, Petrolisthes cinctipes and Petrolisthes manimaculis (Anomura: Porcellanidae).</title>
        <authorList>
            <person name="Angst P."/>
        </authorList>
    </citation>
    <scope>NUCLEOTIDE SEQUENCE</scope>
    <source>
        <strain evidence="5">PB745_02</strain>
        <tissue evidence="5">Gill</tissue>
    </source>
</reference>
<dbReference type="InterPro" id="IPR018252">
    <property type="entry name" value="Annexin_repeat_CS"/>
</dbReference>
<proteinExistence type="inferred from homology"/>
<keyword evidence="2 4" id="KW-0677">Repeat</keyword>
<dbReference type="Proteomes" id="UP001292094">
    <property type="component" value="Unassembled WGS sequence"/>
</dbReference>
<evidence type="ECO:0000256" key="2">
    <source>
        <dbReference type="ARBA" id="ARBA00022737"/>
    </source>
</evidence>
<dbReference type="EMBL" id="JAWZYT010005055">
    <property type="protein sequence ID" value="KAK4291764.1"/>
    <property type="molecule type" value="Genomic_DNA"/>
</dbReference>
<dbReference type="InterPro" id="IPR037104">
    <property type="entry name" value="Annexin_sf"/>
</dbReference>
<dbReference type="SUPFAM" id="SSF47874">
    <property type="entry name" value="Annexin"/>
    <property type="match status" value="1"/>
</dbReference>
<dbReference type="InterPro" id="IPR001464">
    <property type="entry name" value="Annexin"/>
</dbReference>
<keyword evidence="6" id="KW-1185">Reference proteome</keyword>
<dbReference type="FunFam" id="1.10.220.10:FF:000004">
    <property type="entry name" value="Annexin"/>
    <property type="match status" value="1"/>
</dbReference>
<evidence type="ECO:0000313" key="5">
    <source>
        <dbReference type="EMBL" id="KAK4291764.1"/>
    </source>
</evidence>
<protein>
    <recommendedName>
        <fullName evidence="4">Annexin</fullName>
    </recommendedName>
</protein>
<accession>A0AAE1NMF7</accession>
<dbReference type="SMART" id="SM00335">
    <property type="entry name" value="ANX"/>
    <property type="match status" value="3"/>
</dbReference>
<dbReference type="Pfam" id="PF00191">
    <property type="entry name" value="Annexin"/>
    <property type="match status" value="3"/>
</dbReference>
<comment type="similarity">
    <text evidence="1 4">Belongs to the annexin family.</text>
</comment>
<comment type="caution">
    <text evidence="5">The sequence shown here is derived from an EMBL/GenBank/DDBJ whole genome shotgun (WGS) entry which is preliminary data.</text>
</comment>
<organism evidence="5 6">
    <name type="scientific">Petrolisthes manimaculis</name>
    <dbReference type="NCBI Taxonomy" id="1843537"/>
    <lineage>
        <taxon>Eukaryota</taxon>
        <taxon>Metazoa</taxon>
        <taxon>Ecdysozoa</taxon>
        <taxon>Arthropoda</taxon>
        <taxon>Crustacea</taxon>
        <taxon>Multicrustacea</taxon>
        <taxon>Malacostraca</taxon>
        <taxon>Eumalacostraca</taxon>
        <taxon>Eucarida</taxon>
        <taxon>Decapoda</taxon>
        <taxon>Pleocyemata</taxon>
        <taxon>Anomura</taxon>
        <taxon>Galatheoidea</taxon>
        <taxon>Porcellanidae</taxon>
        <taxon>Petrolisthes</taxon>
    </lineage>
</organism>